<keyword evidence="13 18" id="KW-0472">Membrane</keyword>
<dbReference type="STRING" id="1160497.A0A1L9VXT4"/>
<evidence type="ECO:0000256" key="7">
    <source>
        <dbReference type="ARBA" id="ARBA00022857"/>
    </source>
</evidence>
<organism evidence="20 21">
    <name type="scientific">Aspergillus glaucus CBS 516.65</name>
    <dbReference type="NCBI Taxonomy" id="1160497"/>
    <lineage>
        <taxon>Eukaryota</taxon>
        <taxon>Fungi</taxon>
        <taxon>Dikarya</taxon>
        <taxon>Ascomycota</taxon>
        <taxon>Pezizomycotina</taxon>
        <taxon>Eurotiomycetes</taxon>
        <taxon>Eurotiomycetidae</taxon>
        <taxon>Eurotiales</taxon>
        <taxon>Aspergillaceae</taxon>
        <taxon>Aspergillus</taxon>
        <taxon>Aspergillus subgen. Aspergillus</taxon>
    </lineage>
</organism>
<keyword evidence="8 18" id="KW-0752">Steroid biosynthesis</keyword>
<feature type="transmembrane region" description="Helical" evidence="18">
    <location>
        <begin position="180"/>
        <end position="202"/>
    </location>
</feature>
<keyword evidence="6" id="KW-0152">Cholesterol biosynthesis</keyword>
<feature type="transmembrane region" description="Helical" evidence="18">
    <location>
        <begin position="430"/>
        <end position="447"/>
    </location>
</feature>
<evidence type="ECO:0000256" key="17">
    <source>
        <dbReference type="ARBA" id="ARBA00042688"/>
    </source>
</evidence>
<protein>
    <recommendedName>
        <fullName evidence="16">7-dehydrocholesterol reductase</fullName>
        <ecNumber evidence="16">1.3.1.21</ecNumber>
    </recommendedName>
    <alternativeName>
        <fullName evidence="17">Sterol Delta(7)-reductase</fullName>
    </alternativeName>
</protein>
<feature type="transmembrane region" description="Helical" evidence="18">
    <location>
        <begin position="303"/>
        <end position="321"/>
    </location>
</feature>
<evidence type="ECO:0000256" key="1">
    <source>
        <dbReference type="ARBA" id="ARBA00004141"/>
    </source>
</evidence>
<dbReference type="GO" id="GO:0005789">
    <property type="term" value="C:endoplasmic reticulum membrane"/>
    <property type="evidence" value="ECO:0007669"/>
    <property type="project" value="TreeGrafter"/>
</dbReference>
<dbReference type="GeneID" id="34465949"/>
<evidence type="ECO:0000256" key="12">
    <source>
        <dbReference type="ARBA" id="ARBA00023098"/>
    </source>
</evidence>
<comment type="similarity">
    <text evidence="2 18">Belongs to the ERG4/ERG24 family.</text>
</comment>
<gene>
    <name evidence="20" type="ORF">ASPGLDRAFT_737347</name>
</gene>
<accession>A0A1L9VXT4</accession>
<dbReference type="Proteomes" id="UP000184300">
    <property type="component" value="Unassembled WGS sequence"/>
</dbReference>
<reference evidence="21" key="1">
    <citation type="journal article" date="2017" name="Genome Biol.">
        <title>Comparative genomics reveals high biological diversity and specific adaptations in the industrially and medically important fungal genus Aspergillus.</title>
        <authorList>
            <person name="de Vries R.P."/>
            <person name="Riley R."/>
            <person name="Wiebenga A."/>
            <person name="Aguilar-Osorio G."/>
            <person name="Amillis S."/>
            <person name="Uchima C.A."/>
            <person name="Anderluh G."/>
            <person name="Asadollahi M."/>
            <person name="Askin M."/>
            <person name="Barry K."/>
            <person name="Battaglia E."/>
            <person name="Bayram O."/>
            <person name="Benocci T."/>
            <person name="Braus-Stromeyer S.A."/>
            <person name="Caldana C."/>
            <person name="Canovas D."/>
            <person name="Cerqueira G.C."/>
            <person name="Chen F."/>
            <person name="Chen W."/>
            <person name="Choi C."/>
            <person name="Clum A."/>
            <person name="Dos Santos R.A."/>
            <person name="Damasio A.R."/>
            <person name="Diallinas G."/>
            <person name="Emri T."/>
            <person name="Fekete E."/>
            <person name="Flipphi M."/>
            <person name="Freyberg S."/>
            <person name="Gallo A."/>
            <person name="Gournas C."/>
            <person name="Habgood R."/>
            <person name="Hainaut M."/>
            <person name="Harispe M.L."/>
            <person name="Henrissat B."/>
            <person name="Hilden K.S."/>
            <person name="Hope R."/>
            <person name="Hossain A."/>
            <person name="Karabika E."/>
            <person name="Karaffa L."/>
            <person name="Karanyi Z."/>
            <person name="Krasevec N."/>
            <person name="Kuo A."/>
            <person name="Kusch H."/>
            <person name="LaButti K."/>
            <person name="Lagendijk E.L."/>
            <person name="Lapidus A."/>
            <person name="Levasseur A."/>
            <person name="Lindquist E."/>
            <person name="Lipzen A."/>
            <person name="Logrieco A.F."/>
            <person name="MacCabe A."/>
            <person name="Maekelae M.R."/>
            <person name="Malavazi I."/>
            <person name="Melin P."/>
            <person name="Meyer V."/>
            <person name="Mielnichuk N."/>
            <person name="Miskei M."/>
            <person name="Molnar A.P."/>
            <person name="Mule G."/>
            <person name="Ngan C.Y."/>
            <person name="Orejas M."/>
            <person name="Orosz E."/>
            <person name="Ouedraogo J.P."/>
            <person name="Overkamp K.M."/>
            <person name="Park H.-S."/>
            <person name="Perrone G."/>
            <person name="Piumi F."/>
            <person name="Punt P.J."/>
            <person name="Ram A.F."/>
            <person name="Ramon A."/>
            <person name="Rauscher S."/>
            <person name="Record E."/>
            <person name="Riano-Pachon D.M."/>
            <person name="Robert V."/>
            <person name="Roehrig J."/>
            <person name="Ruller R."/>
            <person name="Salamov A."/>
            <person name="Salih N.S."/>
            <person name="Samson R.A."/>
            <person name="Sandor E."/>
            <person name="Sanguinetti M."/>
            <person name="Schuetze T."/>
            <person name="Sepcic K."/>
            <person name="Shelest E."/>
            <person name="Sherlock G."/>
            <person name="Sophianopoulou V."/>
            <person name="Squina F.M."/>
            <person name="Sun H."/>
            <person name="Susca A."/>
            <person name="Todd R.B."/>
            <person name="Tsang A."/>
            <person name="Unkles S.E."/>
            <person name="van de Wiele N."/>
            <person name="van Rossen-Uffink D."/>
            <person name="Oliveira J.V."/>
            <person name="Vesth T.C."/>
            <person name="Visser J."/>
            <person name="Yu J.-H."/>
            <person name="Zhou M."/>
            <person name="Andersen M.R."/>
            <person name="Archer D.B."/>
            <person name="Baker S.E."/>
            <person name="Benoit I."/>
            <person name="Brakhage A.A."/>
            <person name="Braus G.H."/>
            <person name="Fischer R."/>
            <person name="Frisvad J.C."/>
            <person name="Goldman G.H."/>
            <person name="Houbraken J."/>
            <person name="Oakley B."/>
            <person name="Pocsi I."/>
            <person name="Scazzocchio C."/>
            <person name="Seiboth B."/>
            <person name="vanKuyk P.A."/>
            <person name="Wortman J."/>
            <person name="Dyer P.S."/>
            <person name="Grigoriev I.V."/>
        </authorList>
    </citation>
    <scope>NUCLEOTIDE SEQUENCE [LARGE SCALE GENOMIC DNA]</scope>
    <source>
        <strain evidence="21">CBS 516.65</strain>
    </source>
</reference>
<keyword evidence="14 18" id="KW-1207">Sterol metabolism</keyword>
<dbReference type="PANTHER" id="PTHR21257:SF38">
    <property type="entry name" value="7-DEHYDROCHOLESTEROL REDUCTASE"/>
    <property type="match status" value="1"/>
</dbReference>
<name>A0A1L9VXT4_ASPGL</name>
<evidence type="ECO:0000256" key="9">
    <source>
        <dbReference type="ARBA" id="ARBA00022989"/>
    </source>
</evidence>
<keyword evidence="12 18" id="KW-0443">Lipid metabolism</keyword>
<evidence type="ECO:0000256" key="10">
    <source>
        <dbReference type="ARBA" id="ARBA00023002"/>
    </source>
</evidence>
<evidence type="ECO:0000256" key="5">
    <source>
        <dbReference type="ARBA" id="ARBA00022692"/>
    </source>
</evidence>
<keyword evidence="4" id="KW-0153">Cholesterol metabolism</keyword>
<dbReference type="EMBL" id="KV878889">
    <property type="protein sequence ID" value="OJJ88738.1"/>
    <property type="molecule type" value="Genomic_DNA"/>
</dbReference>
<evidence type="ECO:0000256" key="19">
    <source>
        <dbReference type="SAM" id="MobiDB-lite"/>
    </source>
</evidence>
<dbReference type="GO" id="GO:0006695">
    <property type="term" value="P:cholesterol biosynthetic process"/>
    <property type="evidence" value="ECO:0007669"/>
    <property type="project" value="UniProtKB-KW"/>
</dbReference>
<feature type="region of interest" description="Disordered" evidence="19">
    <location>
        <begin position="1"/>
        <end position="43"/>
    </location>
</feature>
<evidence type="ECO:0000256" key="8">
    <source>
        <dbReference type="ARBA" id="ARBA00022955"/>
    </source>
</evidence>
<dbReference type="Pfam" id="PF01222">
    <property type="entry name" value="ERG4_ERG24"/>
    <property type="match status" value="1"/>
</dbReference>
<keyword evidence="3 18" id="KW-0444">Lipid biosynthesis</keyword>
<dbReference type="PANTHER" id="PTHR21257">
    <property type="entry name" value="DELTA(14)-STEROL REDUCTASE"/>
    <property type="match status" value="1"/>
</dbReference>
<dbReference type="GO" id="GO:0016132">
    <property type="term" value="P:brassinosteroid biosynthetic process"/>
    <property type="evidence" value="ECO:0007669"/>
    <property type="project" value="TreeGrafter"/>
</dbReference>
<feature type="transmembrane region" description="Helical" evidence="18">
    <location>
        <begin position="149"/>
        <end position="168"/>
    </location>
</feature>
<evidence type="ECO:0000256" key="6">
    <source>
        <dbReference type="ARBA" id="ARBA00022778"/>
    </source>
</evidence>
<evidence type="ECO:0000256" key="15">
    <source>
        <dbReference type="ARBA" id="ARBA00023221"/>
    </source>
</evidence>
<feature type="transmembrane region" description="Helical" evidence="18">
    <location>
        <begin position="110"/>
        <end position="128"/>
    </location>
</feature>
<feature type="transmembrane region" description="Helical" evidence="18">
    <location>
        <begin position="51"/>
        <end position="75"/>
    </location>
</feature>
<evidence type="ECO:0000313" key="21">
    <source>
        <dbReference type="Proteomes" id="UP000184300"/>
    </source>
</evidence>
<dbReference type="VEuPathDB" id="FungiDB:ASPGLDRAFT_737347"/>
<sequence>MNPYAKMKHSDPISDAQPPFPSATATMRKKHHQQPKAGLPEKGHSSVRSPWLLSVLAAVPLFVAPLITASFLITISQFEGSLSRFVTTGFEQGFLTIMKAHGPRLSLKPTFAYTCYIALQAVLFYLLPGPTNTGQRTPAGYLLTYRTNGLYAWVITHSIYALLCWYGLLDPGFVIRNWSGIFIAMNLFGYLVAIFAYGKAYLRPSHPEDRRFSGSALQDLYAGIELNPRFGKTFDFKFFTNGRMGMISWTLIDISSIAYQHQAHHTVSPSLILVTILQSIYAIDFFINESWYLRTIDITHDHYGFYLIWGCFCFLPANYTLQAQYLTHYPTSPSTIYLAAIFSIGIAGYALFRSVNNQKDRVRRSNGKCLIWGKPAQYITATYKTSDGVEHKSILLCSGWWSCARHVNYVGDLLLSFSMCAVVGTDKLLVWLYVIWMGGLLVHRIVGRCRGGLFRVFGEGYRPTGKRLDLTTIYTFHSVQSKIPINYTISAHYTK</sequence>
<proteinExistence type="inferred from homology"/>
<keyword evidence="9 18" id="KW-1133">Transmembrane helix</keyword>
<dbReference type="OrthoDB" id="5326588at2759"/>
<evidence type="ECO:0000256" key="18">
    <source>
        <dbReference type="RuleBase" id="RU369120"/>
    </source>
</evidence>
<keyword evidence="11 18" id="KW-0756">Sterol biosynthesis</keyword>
<evidence type="ECO:0000256" key="4">
    <source>
        <dbReference type="ARBA" id="ARBA00022548"/>
    </source>
</evidence>
<dbReference type="AlphaFoldDB" id="A0A1L9VXT4"/>
<keyword evidence="15 18" id="KW-0753">Steroid metabolism</keyword>
<evidence type="ECO:0000256" key="2">
    <source>
        <dbReference type="ARBA" id="ARBA00005402"/>
    </source>
</evidence>
<dbReference type="EC" id="1.3.1.21" evidence="16"/>
<feature type="transmembrane region" description="Helical" evidence="18">
    <location>
        <begin position="336"/>
        <end position="355"/>
    </location>
</feature>
<dbReference type="InterPro" id="IPR001171">
    <property type="entry name" value="ERG24_DHCR-like"/>
</dbReference>
<dbReference type="RefSeq" id="XP_022405414.1">
    <property type="nucleotide sequence ID" value="XM_022549689.1"/>
</dbReference>
<evidence type="ECO:0000256" key="14">
    <source>
        <dbReference type="ARBA" id="ARBA00023166"/>
    </source>
</evidence>
<keyword evidence="10 18" id="KW-0560">Oxidoreductase</keyword>
<keyword evidence="21" id="KW-1185">Reference proteome</keyword>
<evidence type="ECO:0000256" key="11">
    <source>
        <dbReference type="ARBA" id="ARBA00023011"/>
    </source>
</evidence>
<evidence type="ECO:0000313" key="20">
    <source>
        <dbReference type="EMBL" id="OJJ88738.1"/>
    </source>
</evidence>
<comment type="subcellular location">
    <subcellularLocation>
        <location evidence="1">Membrane</location>
        <topology evidence="1">Multi-pass membrane protein</topology>
    </subcellularLocation>
</comment>
<evidence type="ECO:0000256" key="13">
    <source>
        <dbReference type="ARBA" id="ARBA00023136"/>
    </source>
</evidence>
<keyword evidence="5 18" id="KW-0812">Transmembrane</keyword>
<dbReference type="GO" id="GO:0047598">
    <property type="term" value="F:7-dehydrocholesterol reductase activity"/>
    <property type="evidence" value="ECO:0007669"/>
    <property type="project" value="UniProtKB-EC"/>
</dbReference>
<evidence type="ECO:0000256" key="16">
    <source>
        <dbReference type="ARBA" id="ARBA00038851"/>
    </source>
</evidence>
<dbReference type="Gene3D" id="1.20.120.1630">
    <property type="match status" value="1"/>
</dbReference>
<keyword evidence="7" id="KW-0521">NADP</keyword>
<evidence type="ECO:0000256" key="3">
    <source>
        <dbReference type="ARBA" id="ARBA00022516"/>
    </source>
</evidence>